<keyword evidence="1" id="KW-1133">Transmembrane helix</keyword>
<reference evidence="2" key="1">
    <citation type="submission" date="2022-12" db="EMBL/GenBank/DDBJ databases">
        <authorList>
            <person name="Petersen C."/>
        </authorList>
    </citation>
    <scope>NUCLEOTIDE SEQUENCE</scope>
    <source>
        <strain evidence="2">IBT 35675</strain>
    </source>
</reference>
<name>A0A9W9QP01_PENBR</name>
<dbReference type="EMBL" id="JAPZBR010000008">
    <property type="protein sequence ID" value="KAJ5341656.1"/>
    <property type="molecule type" value="Genomic_DNA"/>
</dbReference>
<feature type="transmembrane region" description="Helical" evidence="1">
    <location>
        <begin position="6"/>
        <end position="29"/>
    </location>
</feature>
<organism evidence="2 3">
    <name type="scientific">Penicillium brevicompactum</name>
    <dbReference type="NCBI Taxonomy" id="5074"/>
    <lineage>
        <taxon>Eukaryota</taxon>
        <taxon>Fungi</taxon>
        <taxon>Dikarya</taxon>
        <taxon>Ascomycota</taxon>
        <taxon>Pezizomycotina</taxon>
        <taxon>Eurotiomycetes</taxon>
        <taxon>Eurotiomycetidae</taxon>
        <taxon>Eurotiales</taxon>
        <taxon>Aspergillaceae</taxon>
        <taxon>Penicillium</taxon>
    </lineage>
</organism>
<protein>
    <submittedName>
        <fullName evidence="2">Uncharacterized protein</fullName>
    </submittedName>
</protein>
<keyword evidence="1" id="KW-0812">Transmembrane</keyword>
<dbReference type="AlphaFoldDB" id="A0A9W9QP01"/>
<sequence length="131" mass="14758">MHYESLIYAHSVLLFSSFTPFIVQFLHAVTYKDQEDLQILEDVVRTLEGAKEASKASKRPSIGKYDADQRSLQLADGFHRHSTSQSVTFQDPWDIDFTDDLGSLGASGILDGWASGQPLMLNIFDDNTMWN</sequence>
<comment type="caution">
    <text evidence="2">The sequence shown here is derived from an EMBL/GenBank/DDBJ whole genome shotgun (WGS) entry which is preliminary data.</text>
</comment>
<keyword evidence="3" id="KW-1185">Reference proteome</keyword>
<proteinExistence type="predicted"/>
<evidence type="ECO:0000313" key="3">
    <source>
        <dbReference type="Proteomes" id="UP001148299"/>
    </source>
</evidence>
<evidence type="ECO:0000313" key="2">
    <source>
        <dbReference type="EMBL" id="KAJ5341656.1"/>
    </source>
</evidence>
<accession>A0A9W9QP01</accession>
<dbReference type="Proteomes" id="UP001148299">
    <property type="component" value="Unassembled WGS sequence"/>
</dbReference>
<keyword evidence="1" id="KW-0472">Membrane</keyword>
<gene>
    <name evidence="2" type="ORF">N7541_010780</name>
</gene>
<evidence type="ECO:0000256" key="1">
    <source>
        <dbReference type="SAM" id="Phobius"/>
    </source>
</evidence>
<reference evidence="2" key="2">
    <citation type="journal article" date="2023" name="IMA Fungus">
        <title>Comparative genomic study of the Penicillium genus elucidates a diverse pangenome and 15 lateral gene transfer events.</title>
        <authorList>
            <person name="Petersen C."/>
            <person name="Sorensen T."/>
            <person name="Nielsen M.R."/>
            <person name="Sondergaard T.E."/>
            <person name="Sorensen J.L."/>
            <person name="Fitzpatrick D.A."/>
            <person name="Frisvad J.C."/>
            <person name="Nielsen K.L."/>
        </authorList>
    </citation>
    <scope>NUCLEOTIDE SEQUENCE</scope>
    <source>
        <strain evidence="2">IBT 35675</strain>
    </source>
</reference>